<organism evidence="9 10">
    <name type="scientific">Polychaeton citri CBS 116435</name>
    <dbReference type="NCBI Taxonomy" id="1314669"/>
    <lineage>
        <taxon>Eukaryota</taxon>
        <taxon>Fungi</taxon>
        <taxon>Dikarya</taxon>
        <taxon>Ascomycota</taxon>
        <taxon>Pezizomycotina</taxon>
        <taxon>Dothideomycetes</taxon>
        <taxon>Dothideomycetidae</taxon>
        <taxon>Capnodiales</taxon>
        <taxon>Capnodiaceae</taxon>
        <taxon>Polychaeton</taxon>
    </lineage>
</organism>
<dbReference type="InterPro" id="IPR036812">
    <property type="entry name" value="NAD(P)_OxRdtase_dom_sf"/>
</dbReference>
<evidence type="ECO:0000313" key="9">
    <source>
        <dbReference type="EMBL" id="KAF2721646.1"/>
    </source>
</evidence>
<dbReference type="PRINTS" id="PR00069">
    <property type="entry name" value="ALDKETRDTASE"/>
</dbReference>
<feature type="binding site" evidence="5">
    <location>
        <position position="147"/>
    </location>
    <ligand>
        <name>substrate</name>
    </ligand>
</feature>
<feature type="region of interest" description="Disordered" evidence="7">
    <location>
        <begin position="297"/>
        <end position="317"/>
    </location>
</feature>
<dbReference type="PIRSF" id="PIRSF000097">
    <property type="entry name" value="AKR"/>
    <property type="match status" value="1"/>
</dbReference>
<evidence type="ECO:0000313" key="10">
    <source>
        <dbReference type="Proteomes" id="UP000799441"/>
    </source>
</evidence>
<dbReference type="CDD" id="cd19071">
    <property type="entry name" value="AKR_AKR1-5-like"/>
    <property type="match status" value="1"/>
</dbReference>
<reference evidence="9" key="1">
    <citation type="journal article" date="2020" name="Stud. Mycol.">
        <title>101 Dothideomycetes genomes: a test case for predicting lifestyles and emergence of pathogens.</title>
        <authorList>
            <person name="Haridas S."/>
            <person name="Albert R."/>
            <person name="Binder M."/>
            <person name="Bloem J."/>
            <person name="Labutti K."/>
            <person name="Salamov A."/>
            <person name="Andreopoulos B."/>
            <person name="Baker S."/>
            <person name="Barry K."/>
            <person name="Bills G."/>
            <person name="Bluhm B."/>
            <person name="Cannon C."/>
            <person name="Castanera R."/>
            <person name="Culley D."/>
            <person name="Daum C."/>
            <person name="Ezra D."/>
            <person name="Gonzalez J."/>
            <person name="Henrissat B."/>
            <person name="Kuo A."/>
            <person name="Liang C."/>
            <person name="Lipzen A."/>
            <person name="Lutzoni F."/>
            <person name="Magnuson J."/>
            <person name="Mondo S."/>
            <person name="Nolan M."/>
            <person name="Ohm R."/>
            <person name="Pangilinan J."/>
            <person name="Park H.-J."/>
            <person name="Ramirez L."/>
            <person name="Alfaro M."/>
            <person name="Sun H."/>
            <person name="Tritt A."/>
            <person name="Yoshinaga Y."/>
            <person name="Zwiers L.-H."/>
            <person name="Turgeon B."/>
            <person name="Goodwin S."/>
            <person name="Spatafora J."/>
            <person name="Crous P."/>
            <person name="Grigoriev I."/>
        </authorList>
    </citation>
    <scope>NUCLEOTIDE SEQUENCE</scope>
    <source>
        <strain evidence="9">CBS 116435</strain>
    </source>
</reference>
<dbReference type="PANTHER" id="PTHR43827:SF3">
    <property type="entry name" value="NADP-DEPENDENT OXIDOREDUCTASE DOMAIN-CONTAINING PROTEIN"/>
    <property type="match status" value="1"/>
</dbReference>
<dbReference type="PANTHER" id="PTHR43827">
    <property type="entry name" value="2,5-DIKETO-D-GLUCONIC ACID REDUCTASE"/>
    <property type="match status" value="1"/>
</dbReference>
<evidence type="ECO:0000256" key="5">
    <source>
        <dbReference type="PIRSR" id="PIRSR000097-2"/>
    </source>
</evidence>
<dbReference type="EMBL" id="MU003788">
    <property type="protein sequence ID" value="KAF2721646.1"/>
    <property type="molecule type" value="Genomic_DNA"/>
</dbReference>
<evidence type="ECO:0000259" key="8">
    <source>
        <dbReference type="Pfam" id="PF00248"/>
    </source>
</evidence>
<name>A0A9P4QB40_9PEZI</name>
<keyword evidence="2" id="KW-0521">NADP</keyword>
<dbReference type="InterPro" id="IPR020471">
    <property type="entry name" value="AKR"/>
</dbReference>
<keyword evidence="10" id="KW-1185">Reference proteome</keyword>
<dbReference type="OrthoDB" id="416253at2759"/>
<keyword evidence="3" id="KW-0560">Oxidoreductase</keyword>
<evidence type="ECO:0000256" key="2">
    <source>
        <dbReference type="ARBA" id="ARBA00022857"/>
    </source>
</evidence>
<dbReference type="SUPFAM" id="SSF51430">
    <property type="entry name" value="NAD(P)-linked oxidoreductase"/>
    <property type="match status" value="1"/>
</dbReference>
<dbReference type="Pfam" id="PF00248">
    <property type="entry name" value="Aldo_ket_red"/>
    <property type="match status" value="1"/>
</dbReference>
<evidence type="ECO:0000256" key="4">
    <source>
        <dbReference type="PIRSR" id="PIRSR000097-1"/>
    </source>
</evidence>
<dbReference type="InterPro" id="IPR023210">
    <property type="entry name" value="NADP_OxRdtase_dom"/>
</dbReference>
<evidence type="ECO:0000256" key="6">
    <source>
        <dbReference type="PIRSR" id="PIRSR000097-3"/>
    </source>
</evidence>
<dbReference type="Gene3D" id="3.20.20.100">
    <property type="entry name" value="NADP-dependent oxidoreductase domain"/>
    <property type="match status" value="1"/>
</dbReference>
<sequence length="317" mass="35185">MATTIRSSVSALPLCSGSGEIPALGLGVCASSQCEQSALAALQAGYRHLDTAQIYFNERETGSAISVFLSQNAHIKRSQIFICSKLWEVDLSRPEMPKSFQDLIDSDWPLNSLKAGHTTYTRSGAVAGLHRSLNAIGLEYLDLFLLHNPRPGPKARVDAWLGLQDELAAGKVRAIGVSNWAPRHIEGLMAHPDVHTLPAVNQIECHPWNQQREIVKYCKAKGIAVVAYSPLTQGKRLDDAVIQHIAQKHHKTPAQVVLRWCLQQGIAVIPKTDREQRIHENMVLSDWELDDSDMQHVDNLDEGQKGNIGEWDPFAWE</sequence>
<proteinExistence type="inferred from homology"/>
<evidence type="ECO:0000256" key="7">
    <source>
        <dbReference type="SAM" id="MobiDB-lite"/>
    </source>
</evidence>
<feature type="domain" description="NADP-dependent oxidoreductase" evidence="8">
    <location>
        <begin position="39"/>
        <end position="301"/>
    </location>
</feature>
<comment type="similarity">
    <text evidence="1">Belongs to the aldo/keto reductase family.</text>
</comment>
<evidence type="ECO:0000256" key="3">
    <source>
        <dbReference type="ARBA" id="ARBA00023002"/>
    </source>
</evidence>
<feature type="site" description="Lowers pKa of active site Tyr" evidence="6">
    <location>
        <position position="85"/>
    </location>
</feature>
<dbReference type="GO" id="GO:0016616">
    <property type="term" value="F:oxidoreductase activity, acting on the CH-OH group of donors, NAD or NADP as acceptor"/>
    <property type="evidence" value="ECO:0007669"/>
    <property type="project" value="UniProtKB-ARBA"/>
</dbReference>
<gene>
    <name evidence="9" type="ORF">K431DRAFT_303190</name>
</gene>
<feature type="active site" description="Proton donor" evidence="4">
    <location>
        <position position="55"/>
    </location>
</feature>
<comment type="caution">
    <text evidence="9">The sequence shown here is derived from an EMBL/GenBank/DDBJ whole genome shotgun (WGS) entry which is preliminary data.</text>
</comment>
<protein>
    <submittedName>
        <fullName evidence="9">Aldo/keto reductase</fullName>
    </submittedName>
</protein>
<accession>A0A9P4QB40</accession>
<dbReference type="Proteomes" id="UP000799441">
    <property type="component" value="Unassembled WGS sequence"/>
</dbReference>
<evidence type="ECO:0000256" key="1">
    <source>
        <dbReference type="ARBA" id="ARBA00007905"/>
    </source>
</evidence>
<dbReference type="AlphaFoldDB" id="A0A9P4QB40"/>